<evidence type="ECO:0000256" key="1">
    <source>
        <dbReference type="SAM" id="MobiDB-lite"/>
    </source>
</evidence>
<organism evidence="2 3">
    <name type="scientific">Allomyces macrogynus (strain ATCC 38327)</name>
    <name type="common">Allomyces javanicus var. macrogynus</name>
    <dbReference type="NCBI Taxonomy" id="578462"/>
    <lineage>
        <taxon>Eukaryota</taxon>
        <taxon>Fungi</taxon>
        <taxon>Fungi incertae sedis</taxon>
        <taxon>Blastocladiomycota</taxon>
        <taxon>Blastocladiomycetes</taxon>
        <taxon>Blastocladiales</taxon>
        <taxon>Blastocladiaceae</taxon>
        <taxon>Allomyces</taxon>
    </lineage>
</organism>
<dbReference type="AlphaFoldDB" id="A0A0L0T5D1"/>
<dbReference type="InterPro" id="IPR027267">
    <property type="entry name" value="AH/BAR_dom_sf"/>
</dbReference>
<keyword evidence="3" id="KW-1185">Reference proteome</keyword>
<reference evidence="2 3" key="1">
    <citation type="submission" date="2009-11" db="EMBL/GenBank/DDBJ databases">
        <title>Annotation of Allomyces macrogynus ATCC 38327.</title>
        <authorList>
            <consortium name="The Broad Institute Genome Sequencing Platform"/>
            <person name="Russ C."/>
            <person name="Cuomo C."/>
            <person name="Burger G."/>
            <person name="Gray M.W."/>
            <person name="Holland P.W.H."/>
            <person name="King N."/>
            <person name="Lang F.B.F."/>
            <person name="Roger A.J."/>
            <person name="Ruiz-Trillo I."/>
            <person name="Young S.K."/>
            <person name="Zeng Q."/>
            <person name="Gargeya S."/>
            <person name="Fitzgerald M."/>
            <person name="Haas B."/>
            <person name="Abouelleil A."/>
            <person name="Alvarado L."/>
            <person name="Arachchi H.M."/>
            <person name="Berlin A."/>
            <person name="Chapman S.B."/>
            <person name="Gearin G."/>
            <person name="Goldberg J."/>
            <person name="Griggs A."/>
            <person name="Gujja S."/>
            <person name="Hansen M."/>
            <person name="Heiman D."/>
            <person name="Howarth C."/>
            <person name="Larimer J."/>
            <person name="Lui A."/>
            <person name="MacDonald P.J.P."/>
            <person name="McCowen C."/>
            <person name="Montmayeur A."/>
            <person name="Murphy C."/>
            <person name="Neiman D."/>
            <person name="Pearson M."/>
            <person name="Priest M."/>
            <person name="Roberts A."/>
            <person name="Saif S."/>
            <person name="Shea T."/>
            <person name="Sisk P."/>
            <person name="Stolte C."/>
            <person name="Sykes S."/>
            <person name="Wortman J."/>
            <person name="Nusbaum C."/>
            <person name="Birren B."/>
        </authorList>
    </citation>
    <scope>NUCLEOTIDE SEQUENCE [LARGE SCALE GENOMIC DNA]</scope>
    <source>
        <strain evidence="2 3">ATCC 38327</strain>
    </source>
</reference>
<feature type="region of interest" description="Disordered" evidence="1">
    <location>
        <begin position="599"/>
        <end position="646"/>
    </location>
</feature>
<feature type="compositionally biased region" description="Pro residues" evidence="1">
    <location>
        <begin position="1"/>
        <end position="15"/>
    </location>
</feature>
<gene>
    <name evidence="2" type="ORF">AMAG_14819</name>
</gene>
<feature type="compositionally biased region" description="Pro residues" evidence="1">
    <location>
        <begin position="608"/>
        <end position="620"/>
    </location>
</feature>
<dbReference type="EMBL" id="GG745363">
    <property type="protein sequence ID" value="KNE69983.1"/>
    <property type="molecule type" value="Genomic_DNA"/>
</dbReference>
<dbReference type="Proteomes" id="UP000054350">
    <property type="component" value="Unassembled WGS sequence"/>
</dbReference>
<feature type="region of interest" description="Disordered" evidence="1">
    <location>
        <begin position="261"/>
        <end position="310"/>
    </location>
</feature>
<evidence type="ECO:0000313" key="3">
    <source>
        <dbReference type="Proteomes" id="UP000054350"/>
    </source>
</evidence>
<dbReference type="Gene3D" id="1.20.1270.60">
    <property type="entry name" value="Arfaptin homology (AH) domain/BAR domain"/>
    <property type="match status" value="1"/>
</dbReference>
<sequence length="922" mass="93348">MAAPADPAPLPPPELVEPVDDPAATVDLTSAPAAPPLVTAFLTVAKPAQYVDPVVDRILRHRDTADALVDMFKDLAQVHDAFGKAVTRTLQKHAPDDDDSVLSPPITALRALLQHNAAHATAITSALAAQAERVKMAAHAAQKRAGKVAQNLELAETKDEAVAKKKPNAKKVDKANEKLAAARGAWEAECRASFPAACNTASALIAATTAAMNAVAKAHRHSAETMTALCAGVHDATGKTVEQVVVADLCALVSPDAPKLRVPQGGVKRGWSMSRRGTAVAGATSLPRKDDGDVETPDSAHAPSTASPIHQVDADGFAVRPADAARAPVVTPGFDSDSDDDMAAARGPGRLKIEIQARPPPPPASDAPIEPTSVATAMPPPALPERRPTAEGSPPPDLPARRSPDPGSIDAAVFAGQDTLAPLPPSLAGTVGRAAPAPTCDDAILPSFMTGGVTSDATGAPRRGRLGRGSVAVGLSTVPVPAPPRDTGSAASQPVAILEEVGSAPAAPALYPAVDLREVNLLGSLSDAGLPAAMSAMRPAMSAAYAPPPASSATTGVGDLLSSFSTDAPAAAGAAVPAAMMPSLVPTAHLVSTALPLPSTASPMPSAASPPPTTPPPPAPSSSSTSTSPHPILTDPLASLVSFPTSRPTPPAPVGDLVIQELIKTLIVNGKLVKAMIMGQITFSPTSTATPLHLKLTNPRGWILRDFGTHPESSATEMTATIQAGGVLCRYVGTAPASTTMPAADWCPLHVALDAAWCGADTVRANVVLRPAASAVFAIQDVTVTCGAAIKNVVENPDVAAVGASALVWPAVPVGAKREVVWKALGAQYVEVQVRFAMNAALGGMSVTAVESGAVVPVRSAALQANLYAVRVKLPAPALAPAHESMAGPVMMGVGTTGTVGPATVQQGAVTSGVQADLLGLF</sequence>
<proteinExistence type="predicted"/>
<reference evidence="3" key="2">
    <citation type="submission" date="2009-11" db="EMBL/GenBank/DDBJ databases">
        <title>The Genome Sequence of Allomyces macrogynus strain ATCC 38327.</title>
        <authorList>
            <consortium name="The Broad Institute Genome Sequencing Platform"/>
            <person name="Russ C."/>
            <person name="Cuomo C."/>
            <person name="Shea T."/>
            <person name="Young S.K."/>
            <person name="Zeng Q."/>
            <person name="Koehrsen M."/>
            <person name="Haas B."/>
            <person name="Borodovsky M."/>
            <person name="Guigo R."/>
            <person name="Alvarado L."/>
            <person name="Berlin A."/>
            <person name="Borenstein D."/>
            <person name="Chen Z."/>
            <person name="Engels R."/>
            <person name="Freedman E."/>
            <person name="Gellesch M."/>
            <person name="Goldberg J."/>
            <person name="Griggs A."/>
            <person name="Gujja S."/>
            <person name="Heiman D."/>
            <person name="Hepburn T."/>
            <person name="Howarth C."/>
            <person name="Jen D."/>
            <person name="Larson L."/>
            <person name="Lewis B."/>
            <person name="Mehta T."/>
            <person name="Park D."/>
            <person name="Pearson M."/>
            <person name="Roberts A."/>
            <person name="Saif S."/>
            <person name="Shenoy N."/>
            <person name="Sisk P."/>
            <person name="Stolte C."/>
            <person name="Sykes S."/>
            <person name="Walk T."/>
            <person name="White J."/>
            <person name="Yandava C."/>
            <person name="Burger G."/>
            <person name="Gray M.W."/>
            <person name="Holland P.W.H."/>
            <person name="King N."/>
            <person name="Lang F.B.F."/>
            <person name="Roger A.J."/>
            <person name="Ruiz-Trillo I."/>
            <person name="Lander E."/>
            <person name="Nusbaum C."/>
        </authorList>
    </citation>
    <scope>NUCLEOTIDE SEQUENCE [LARGE SCALE GENOMIC DNA]</scope>
    <source>
        <strain evidence="3">ATCC 38327</strain>
    </source>
</reference>
<dbReference type="OrthoDB" id="5590582at2759"/>
<evidence type="ECO:0000313" key="2">
    <source>
        <dbReference type="EMBL" id="KNE69983.1"/>
    </source>
</evidence>
<name>A0A0L0T5D1_ALLM3</name>
<feature type="region of interest" description="Disordered" evidence="1">
    <location>
        <begin position="1"/>
        <end position="20"/>
    </location>
</feature>
<protein>
    <submittedName>
        <fullName evidence="2">Uncharacterized protein</fullName>
    </submittedName>
</protein>
<dbReference type="VEuPathDB" id="FungiDB:AMAG_14819"/>
<accession>A0A0L0T5D1</accession>
<feature type="region of interest" description="Disordered" evidence="1">
    <location>
        <begin position="353"/>
        <end position="410"/>
    </location>
</feature>